<dbReference type="PANTHER" id="PTHR43047">
    <property type="entry name" value="TWO-COMPONENT HISTIDINE PROTEIN KINASE"/>
    <property type="match status" value="1"/>
</dbReference>
<evidence type="ECO:0000256" key="2">
    <source>
        <dbReference type="ARBA" id="ARBA00012438"/>
    </source>
</evidence>
<dbReference type="InterPro" id="IPR011990">
    <property type="entry name" value="TPR-like_helical_dom_sf"/>
</dbReference>
<feature type="domain" description="Histidine kinase" evidence="10">
    <location>
        <begin position="466"/>
        <end position="684"/>
    </location>
</feature>
<feature type="coiled-coil region" evidence="8">
    <location>
        <begin position="422"/>
        <end position="462"/>
    </location>
</feature>
<dbReference type="Pfam" id="PF00512">
    <property type="entry name" value="HisKA"/>
    <property type="match status" value="1"/>
</dbReference>
<sequence length="1134" mass="128734">MKYKICILFLTTFYYSISFCQTATLDSLQLELKKAVTDSSKAQVIKNISWEYLNNRSNNTMAELYIDSLYNISVKSGLKSWEVLAKYQYGVLERQRGNYDKALDYFEEYIEFSEGNKDKKEIANGLYQKAIILDDKGSFEESLKIYYDILKIYEEIKDVFGEATTLNAIGEVLKKSGKIDLALEHYNKALVIFEKLEDKTEMANCYYNIGDTYILLKDYDKALIYFNNALKLDTELNSKWGMAYDYESLGKVSSLQQHYKIALNYHQKALDLRSQLNQKRELSMSYFEIAKNYFKLKNYNLAEEFAIKSLAISEAIGDKEKSKDNYTILSELYREKGDYKKAFEFNSKLITVKDSLYNKNKSRQIEELQAKFDAEKKQNVISALEKDSEIKDLKLKRQTTFRNIVIGLMVGLILMSFIFFKRFKYKQRLKQEELEKRQLIAEAEGEKERVKELQKIDKLKDEFLANTSHELRTPLNGIIGLSESLKDGVAGQLSPKAIDNLDMIVNSGKRLSNLVNDILDFSKLKNKDLALSLQPIDLHSAVDLVLKVSEFLVKGKDLRLINSIPKDIPLVEADENRLEQILYNLIGNAIKFTESGKVEIGAQEHDGMLSISISDTGLGIPEEKFEAIFKSFEQADGSTVRSYGGTGLGLSVTKQLVELHGGTITVKSEVKKGSKFTFTLPISKQDRKEFNKAIKGELSQSVQKIDDSSGVIQETVPKINNAHIRILVVDDMVVNRRVLENHLTMAGYDVVEASNGKEALKLIDEFIFDLVLLDIMMPNMSGYEVCEKIREQYLTSELPVVLLTAKNRVNDLVTGFNVGANDYLTKPFSKNELLSRIKTHLNLNGIHKATSRFVPSEFLKSVGREAITDVVLGDHTQKKVTVLFTDIRDYTNLSESMTPEQNFKFVNAYVGRMGPIIQSKKGFVNQYLGDGIMALFPQQANQALEAAIGMQKTIQAYNVKRVEEGYKTISVGMGLHTGDLVMGIIGDIHRNDTAIIADTVNTASRMEGVTKYYGANIIVSEDSLNTIKNKQDYNFRYLGKVKVKGKDNTIAIYECFDGDTMKSINLKTKTLKYFEKGLSHFYNKEFPKASAAFDTVLTKNPEDLVAKYFVTKSAEYTISGTPKHWDMVNKMKAK</sequence>
<dbReference type="SUPFAM" id="SSF55073">
    <property type="entry name" value="Nucleotide cyclase"/>
    <property type="match status" value="1"/>
</dbReference>
<dbReference type="InterPro" id="IPR001789">
    <property type="entry name" value="Sig_transdc_resp-reg_receiver"/>
</dbReference>
<evidence type="ECO:0000256" key="4">
    <source>
        <dbReference type="ARBA" id="ARBA00022679"/>
    </source>
</evidence>
<dbReference type="Gene3D" id="1.25.40.10">
    <property type="entry name" value="Tetratricopeptide repeat domain"/>
    <property type="match status" value="2"/>
</dbReference>
<feature type="domain" description="Guanylate cyclase" evidence="12">
    <location>
        <begin position="881"/>
        <end position="1007"/>
    </location>
</feature>
<dbReference type="SMART" id="SM00388">
    <property type="entry name" value="HisKA"/>
    <property type="match status" value="1"/>
</dbReference>
<dbReference type="SUPFAM" id="SSF47384">
    <property type="entry name" value="Homodimeric domain of signal transducing histidine kinase"/>
    <property type="match status" value="1"/>
</dbReference>
<proteinExistence type="predicted"/>
<dbReference type="InterPro" id="IPR004358">
    <property type="entry name" value="Sig_transdc_His_kin-like_C"/>
</dbReference>
<dbReference type="InterPro" id="IPR005467">
    <property type="entry name" value="His_kinase_dom"/>
</dbReference>
<dbReference type="InterPro" id="IPR019734">
    <property type="entry name" value="TPR_rpt"/>
</dbReference>
<dbReference type="CDD" id="cd00082">
    <property type="entry name" value="HisKA"/>
    <property type="match status" value="1"/>
</dbReference>
<dbReference type="SMART" id="SM00044">
    <property type="entry name" value="CYCc"/>
    <property type="match status" value="1"/>
</dbReference>
<gene>
    <name evidence="13" type="ORF">HHX25_01420</name>
</gene>
<dbReference type="PROSITE" id="PS50110">
    <property type="entry name" value="RESPONSE_REGULATORY"/>
    <property type="match status" value="1"/>
</dbReference>
<feature type="repeat" description="TPR" evidence="7">
    <location>
        <begin position="163"/>
        <end position="196"/>
    </location>
</feature>
<dbReference type="PANTHER" id="PTHR43047:SF72">
    <property type="entry name" value="OSMOSENSING HISTIDINE PROTEIN KINASE SLN1"/>
    <property type="match status" value="1"/>
</dbReference>
<keyword evidence="7" id="KW-0802">TPR repeat</keyword>
<dbReference type="Gene3D" id="3.30.70.1230">
    <property type="entry name" value="Nucleotide cyclase"/>
    <property type="match status" value="1"/>
</dbReference>
<feature type="repeat" description="TPR" evidence="7">
    <location>
        <begin position="203"/>
        <end position="236"/>
    </location>
</feature>
<evidence type="ECO:0000256" key="6">
    <source>
        <dbReference type="PROSITE-ProRule" id="PRU00169"/>
    </source>
</evidence>
<dbReference type="InterPro" id="IPR003594">
    <property type="entry name" value="HATPase_dom"/>
</dbReference>
<evidence type="ECO:0000313" key="13">
    <source>
        <dbReference type="EMBL" id="NMH86152.1"/>
    </source>
</evidence>
<dbReference type="Pfam" id="PF00072">
    <property type="entry name" value="Response_reg"/>
    <property type="match status" value="1"/>
</dbReference>
<dbReference type="Gene3D" id="3.30.565.10">
    <property type="entry name" value="Histidine kinase-like ATPase, C-terminal domain"/>
    <property type="match status" value="1"/>
</dbReference>
<comment type="caution">
    <text evidence="13">The sequence shown here is derived from an EMBL/GenBank/DDBJ whole genome shotgun (WGS) entry which is preliminary data.</text>
</comment>
<dbReference type="Pfam" id="PF13424">
    <property type="entry name" value="TPR_12"/>
    <property type="match status" value="1"/>
</dbReference>
<dbReference type="InterPro" id="IPR001054">
    <property type="entry name" value="A/G_cyclase"/>
</dbReference>
<protein>
    <recommendedName>
        <fullName evidence="2">histidine kinase</fullName>
        <ecNumber evidence="2">2.7.13.3</ecNumber>
    </recommendedName>
</protein>
<dbReference type="EC" id="2.7.13.3" evidence="2"/>
<keyword evidence="9" id="KW-0472">Membrane</keyword>
<comment type="catalytic activity">
    <reaction evidence="1">
        <text>ATP + protein L-histidine = ADP + protein N-phospho-L-histidine.</text>
        <dbReference type="EC" id="2.7.13.3"/>
    </reaction>
</comment>
<evidence type="ECO:0000256" key="9">
    <source>
        <dbReference type="SAM" id="Phobius"/>
    </source>
</evidence>
<dbReference type="InterPro" id="IPR036097">
    <property type="entry name" value="HisK_dim/P_sf"/>
</dbReference>
<dbReference type="SMART" id="SM00387">
    <property type="entry name" value="HATPase_c"/>
    <property type="match status" value="1"/>
</dbReference>
<organism evidence="13 14">
    <name type="scientific">Flavivirga algicola</name>
    <dbReference type="NCBI Taxonomy" id="2729136"/>
    <lineage>
        <taxon>Bacteria</taxon>
        <taxon>Pseudomonadati</taxon>
        <taxon>Bacteroidota</taxon>
        <taxon>Flavobacteriia</taxon>
        <taxon>Flavobacteriales</taxon>
        <taxon>Flavobacteriaceae</taxon>
        <taxon>Flavivirga</taxon>
    </lineage>
</organism>
<dbReference type="InterPro" id="IPR011006">
    <property type="entry name" value="CheY-like_superfamily"/>
</dbReference>
<dbReference type="Gene3D" id="3.40.50.2300">
    <property type="match status" value="1"/>
</dbReference>
<dbReference type="InterPro" id="IPR029787">
    <property type="entry name" value="Nucleotide_cyclase"/>
</dbReference>
<keyword evidence="9" id="KW-1133">Transmembrane helix</keyword>
<evidence type="ECO:0000256" key="5">
    <source>
        <dbReference type="ARBA" id="ARBA00022777"/>
    </source>
</evidence>
<evidence type="ECO:0000259" key="10">
    <source>
        <dbReference type="PROSITE" id="PS50109"/>
    </source>
</evidence>
<dbReference type="CDD" id="cd07302">
    <property type="entry name" value="CHD"/>
    <property type="match status" value="1"/>
</dbReference>
<dbReference type="InterPro" id="IPR003661">
    <property type="entry name" value="HisK_dim/P_dom"/>
</dbReference>
<evidence type="ECO:0000256" key="3">
    <source>
        <dbReference type="ARBA" id="ARBA00022553"/>
    </source>
</evidence>
<accession>A0ABX1RUN5</accession>
<keyword evidence="9" id="KW-0812">Transmembrane</keyword>
<keyword evidence="8" id="KW-0175">Coiled coil</keyword>
<dbReference type="SMART" id="SM00028">
    <property type="entry name" value="TPR"/>
    <property type="match status" value="7"/>
</dbReference>
<dbReference type="PROSITE" id="PS50005">
    <property type="entry name" value="TPR"/>
    <property type="match status" value="3"/>
</dbReference>
<evidence type="ECO:0000313" key="14">
    <source>
        <dbReference type="Proteomes" id="UP000746690"/>
    </source>
</evidence>
<name>A0ABX1RUN5_9FLAO</name>
<dbReference type="SUPFAM" id="SSF55874">
    <property type="entry name" value="ATPase domain of HSP90 chaperone/DNA topoisomerase II/histidine kinase"/>
    <property type="match status" value="1"/>
</dbReference>
<dbReference type="InterPro" id="IPR036890">
    <property type="entry name" value="HATPase_C_sf"/>
</dbReference>
<evidence type="ECO:0000259" key="11">
    <source>
        <dbReference type="PROSITE" id="PS50110"/>
    </source>
</evidence>
<dbReference type="RefSeq" id="WP_169669333.1">
    <property type="nucleotide sequence ID" value="NZ_JABBHF010000001.1"/>
</dbReference>
<feature type="transmembrane region" description="Helical" evidence="9">
    <location>
        <begin position="401"/>
        <end position="420"/>
    </location>
</feature>
<keyword evidence="3 6" id="KW-0597">Phosphoprotein</keyword>
<dbReference type="Pfam" id="PF02518">
    <property type="entry name" value="HATPase_c"/>
    <property type="match status" value="1"/>
</dbReference>
<feature type="modified residue" description="4-aspartylphosphate" evidence="6">
    <location>
        <position position="774"/>
    </location>
</feature>
<evidence type="ECO:0000256" key="8">
    <source>
        <dbReference type="SAM" id="Coils"/>
    </source>
</evidence>
<dbReference type="Pfam" id="PF00211">
    <property type="entry name" value="Guanylate_cyc"/>
    <property type="match status" value="1"/>
</dbReference>
<dbReference type="SUPFAM" id="SSF52172">
    <property type="entry name" value="CheY-like"/>
    <property type="match status" value="1"/>
</dbReference>
<dbReference type="PROSITE" id="PS50293">
    <property type="entry name" value="TPR_REGION"/>
    <property type="match status" value="1"/>
</dbReference>
<feature type="domain" description="Response regulatory" evidence="11">
    <location>
        <begin position="725"/>
        <end position="841"/>
    </location>
</feature>
<dbReference type="CDD" id="cd16922">
    <property type="entry name" value="HATPase_EvgS-ArcB-TorS-like"/>
    <property type="match status" value="1"/>
</dbReference>
<dbReference type="SUPFAM" id="SSF48452">
    <property type="entry name" value="TPR-like"/>
    <property type="match status" value="2"/>
</dbReference>
<evidence type="ECO:0000259" key="12">
    <source>
        <dbReference type="PROSITE" id="PS50125"/>
    </source>
</evidence>
<keyword evidence="4" id="KW-0808">Transferase</keyword>
<dbReference type="PRINTS" id="PR00344">
    <property type="entry name" value="BCTRLSENSOR"/>
</dbReference>
<dbReference type="PROSITE" id="PS50109">
    <property type="entry name" value="HIS_KIN"/>
    <property type="match status" value="1"/>
</dbReference>
<evidence type="ECO:0000256" key="7">
    <source>
        <dbReference type="PROSITE-ProRule" id="PRU00339"/>
    </source>
</evidence>
<keyword evidence="14" id="KW-1185">Reference proteome</keyword>
<dbReference type="PROSITE" id="PS50125">
    <property type="entry name" value="GUANYLATE_CYCLASE_2"/>
    <property type="match status" value="1"/>
</dbReference>
<feature type="repeat" description="TPR" evidence="7">
    <location>
        <begin position="83"/>
        <end position="116"/>
    </location>
</feature>
<keyword evidence="5" id="KW-0418">Kinase</keyword>
<dbReference type="Gene3D" id="1.10.287.130">
    <property type="match status" value="1"/>
</dbReference>
<dbReference type="Proteomes" id="UP000746690">
    <property type="component" value="Unassembled WGS sequence"/>
</dbReference>
<dbReference type="EMBL" id="JABBHF010000001">
    <property type="protein sequence ID" value="NMH86152.1"/>
    <property type="molecule type" value="Genomic_DNA"/>
</dbReference>
<reference evidence="13 14" key="1">
    <citation type="submission" date="2020-04" db="EMBL/GenBank/DDBJ databases">
        <title>A Flavivirga sp. nov.</title>
        <authorList>
            <person name="Sun X."/>
        </authorList>
    </citation>
    <scope>NUCLEOTIDE SEQUENCE [LARGE SCALE GENOMIC DNA]</scope>
    <source>
        <strain evidence="13 14">Y03</strain>
    </source>
</reference>
<evidence type="ECO:0000256" key="1">
    <source>
        <dbReference type="ARBA" id="ARBA00000085"/>
    </source>
</evidence>
<dbReference type="SMART" id="SM00448">
    <property type="entry name" value="REC"/>
    <property type="match status" value="1"/>
</dbReference>